<reference evidence="2 3" key="1">
    <citation type="submission" date="2019-02" db="EMBL/GenBank/DDBJ databases">
        <title>Genomic Encyclopedia of Type Strains, Phase IV (KMG-IV): sequencing the most valuable type-strain genomes for metagenomic binning, comparative biology and taxonomic classification.</title>
        <authorList>
            <person name="Goeker M."/>
        </authorList>
    </citation>
    <scope>NUCLEOTIDE SEQUENCE [LARGE SCALE GENOMIC DNA]</scope>
    <source>
        <strain evidence="2 3">DSM 45622</strain>
    </source>
</reference>
<evidence type="ECO:0000313" key="2">
    <source>
        <dbReference type="EMBL" id="RZS79978.1"/>
    </source>
</evidence>
<sequence>MSSAYRSSLTIHPPGQSPPPRASSGERTDASDPGLRRWRRVVVDPVVASLLTPEEVEAVAVRDGVHGHPDDVWVCVTACGEQYVAMLLSGEWAQTGPSDEEVAAGFADQLQDWVAESRFGWGQLREPAYDLGEP</sequence>
<protein>
    <submittedName>
        <fullName evidence="2">Uncharacterized protein</fullName>
    </submittedName>
</protein>
<feature type="region of interest" description="Disordered" evidence="1">
    <location>
        <begin position="1"/>
        <end position="34"/>
    </location>
</feature>
<gene>
    <name evidence="2" type="ORF">EV189_3457</name>
</gene>
<organism evidence="2 3">
    <name type="scientific">Motilibacter rhizosphaerae</name>
    <dbReference type="NCBI Taxonomy" id="598652"/>
    <lineage>
        <taxon>Bacteria</taxon>
        <taxon>Bacillati</taxon>
        <taxon>Actinomycetota</taxon>
        <taxon>Actinomycetes</taxon>
        <taxon>Motilibacterales</taxon>
        <taxon>Motilibacteraceae</taxon>
        <taxon>Motilibacter</taxon>
    </lineage>
</organism>
<dbReference type="Proteomes" id="UP000293638">
    <property type="component" value="Unassembled WGS sequence"/>
</dbReference>
<accession>A0A4Q7NAM1</accession>
<dbReference type="EMBL" id="SGXD01000005">
    <property type="protein sequence ID" value="RZS79978.1"/>
    <property type="molecule type" value="Genomic_DNA"/>
</dbReference>
<evidence type="ECO:0000313" key="3">
    <source>
        <dbReference type="Proteomes" id="UP000293638"/>
    </source>
</evidence>
<proteinExistence type="predicted"/>
<keyword evidence="3" id="KW-1185">Reference proteome</keyword>
<comment type="caution">
    <text evidence="2">The sequence shown here is derived from an EMBL/GenBank/DDBJ whole genome shotgun (WGS) entry which is preliminary data.</text>
</comment>
<name>A0A4Q7NAM1_9ACTN</name>
<feature type="compositionally biased region" description="Polar residues" evidence="1">
    <location>
        <begin position="1"/>
        <end position="10"/>
    </location>
</feature>
<dbReference type="AlphaFoldDB" id="A0A4Q7NAM1"/>
<evidence type="ECO:0000256" key="1">
    <source>
        <dbReference type="SAM" id="MobiDB-lite"/>
    </source>
</evidence>
<dbReference type="OrthoDB" id="3780104at2"/>
<dbReference type="RefSeq" id="WP_130494198.1">
    <property type="nucleotide sequence ID" value="NZ_SGXD01000005.1"/>
</dbReference>